<dbReference type="Proteomes" id="UP000242474">
    <property type="component" value="Unassembled WGS sequence"/>
</dbReference>
<sequence>MSALFFFTMSALFFFTMPALFFLCAAFTLIFFTASALAFLFFKAPTLIVFLLFFLFLALTPRWRHRRLLLTPTPRWRHRCLLLRRCCLERTLRLTARTPYRLKLSFSLVCCRAPPTRSTRRS</sequence>
<accession>A0A2G5B876</accession>
<reference evidence="2 3" key="1">
    <citation type="journal article" date="2015" name="Genome Biol. Evol.">
        <title>Phylogenomic analyses indicate that early fungi evolved digesting cell walls of algal ancestors of land plants.</title>
        <authorList>
            <person name="Chang Y."/>
            <person name="Wang S."/>
            <person name="Sekimoto S."/>
            <person name="Aerts A.L."/>
            <person name="Choi C."/>
            <person name="Clum A."/>
            <person name="LaButti K.M."/>
            <person name="Lindquist E.A."/>
            <person name="Yee Ngan C."/>
            <person name="Ohm R.A."/>
            <person name="Salamov A.A."/>
            <person name="Grigoriev I.V."/>
            <person name="Spatafora J.W."/>
            <person name="Berbee M.L."/>
        </authorList>
    </citation>
    <scope>NUCLEOTIDE SEQUENCE [LARGE SCALE GENOMIC DNA]</scope>
    <source>
        <strain evidence="2 3">NRRL 1564</strain>
    </source>
</reference>
<organism evidence="2 3">
    <name type="scientific">Coemansia reversa (strain ATCC 12441 / NRRL 1564)</name>
    <dbReference type="NCBI Taxonomy" id="763665"/>
    <lineage>
        <taxon>Eukaryota</taxon>
        <taxon>Fungi</taxon>
        <taxon>Fungi incertae sedis</taxon>
        <taxon>Zoopagomycota</taxon>
        <taxon>Kickxellomycotina</taxon>
        <taxon>Kickxellomycetes</taxon>
        <taxon>Kickxellales</taxon>
        <taxon>Kickxellaceae</taxon>
        <taxon>Coemansia</taxon>
    </lineage>
</organism>
<dbReference type="AlphaFoldDB" id="A0A2G5B876"/>
<feature type="transmembrane region" description="Helical" evidence="1">
    <location>
        <begin position="38"/>
        <end position="59"/>
    </location>
</feature>
<name>A0A2G5B876_COERN</name>
<evidence type="ECO:0000313" key="3">
    <source>
        <dbReference type="Proteomes" id="UP000242474"/>
    </source>
</evidence>
<feature type="transmembrane region" description="Helical" evidence="1">
    <location>
        <begin position="12"/>
        <end position="32"/>
    </location>
</feature>
<protein>
    <submittedName>
        <fullName evidence="2">Uncharacterized protein</fullName>
    </submittedName>
</protein>
<keyword evidence="3" id="KW-1185">Reference proteome</keyword>
<gene>
    <name evidence="2" type="ORF">COEREDRAFT_93443</name>
</gene>
<keyword evidence="1" id="KW-1133">Transmembrane helix</keyword>
<keyword evidence="1" id="KW-0812">Transmembrane</keyword>
<proteinExistence type="predicted"/>
<dbReference type="EMBL" id="KZ303509">
    <property type="protein sequence ID" value="PIA15243.1"/>
    <property type="molecule type" value="Genomic_DNA"/>
</dbReference>
<keyword evidence="1" id="KW-0472">Membrane</keyword>
<evidence type="ECO:0000256" key="1">
    <source>
        <dbReference type="SAM" id="Phobius"/>
    </source>
</evidence>
<evidence type="ECO:0000313" key="2">
    <source>
        <dbReference type="EMBL" id="PIA15243.1"/>
    </source>
</evidence>